<dbReference type="Pfam" id="PF00072">
    <property type="entry name" value="Response_reg"/>
    <property type="match status" value="2"/>
</dbReference>
<dbReference type="Proteomes" id="UP000757435">
    <property type="component" value="Unassembled WGS sequence"/>
</dbReference>
<dbReference type="GO" id="GO:0032993">
    <property type="term" value="C:protein-DNA complex"/>
    <property type="evidence" value="ECO:0007669"/>
    <property type="project" value="TreeGrafter"/>
</dbReference>
<feature type="domain" description="Response regulatory" evidence="5">
    <location>
        <begin position="533"/>
        <end position="649"/>
    </location>
</feature>
<feature type="modified residue" description="4-aspartylphosphate" evidence="2">
    <location>
        <position position="582"/>
    </location>
</feature>
<dbReference type="PANTHER" id="PTHR48111:SF15">
    <property type="entry name" value="OMPR SUBFAMILY"/>
    <property type="match status" value="1"/>
</dbReference>
<evidence type="ECO:0000256" key="3">
    <source>
        <dbReference type="PROSITE-ProRule" id="PRU01091"/>
    </source>
</evidence>
<keyword evidence="1 3" id="KW-0238">DNA-binding</keyword>
<organism evidence="7 8">
    <name type="scientific">Drouetiella hepatica Uher 2000/2452</name>
    <dbReference type="NCBI Taxonomy" id="904376"/>
    <lineage>
        <taxon>Bacteria</taxon>
        <taxon>Bacillati</taxon>
        <taxon>Cyanobacteriota</taxon>
        <taxon>Cyanophyceae</taxon>
        <taxon>Oculatellales</taxon>
        <taxon>Oculatellaceae</taxon>
        <taxon>Drouetiella</taxon>
    </lineage>
</organism>
<comment type="caution">
    <text evidence="7">The sequence shown here is derived from an EMBL/GenBank/DDBJ whole genome shotgun (WGS) entry which is preliminary data.</text>
</comment>
<feature type="modified residue" description="4-aspartylphosphate" evidence="2">
    <location>
        <position position="51"/>
    </location>
</feature>
<dbReference type="InterPro" id="IPR008207">
    <property type="entry name" value="Sig_transdc_His_kin_Hpt_dom"/>
</dbReference>
<dbReference type="InterPro" id="IPR036388">
    <property type="entry name" value="WH-like_DNA-bd_sf"/>
</dbReference>
<reference evidence="7" key="2">
    <citation type="journal article" date="2022" name="Microbiol. Resour. Announc.">
        <title>Metagenome Sequencing to Explore Phylogenomics of Terrestrial Cyanobacteria.</title>
        <authorList>
            <person name="Ward R.D."/>
            <person name="Stajich J.E."/>
            <person name="Johansen J.R."/>
            <person name="Huntemann M."/>
            <person name="Clum A."/>
            <person name="Foster B."/>
            <person name="Foster B."/>
            <person name="Roux S."/>
            <person name="Palaniappan K."/>
            <person name="Varghese N."/>
            <person name="Mukherjee S."/>
            <person name="Reddy T.B.K."/>
            <person name="Daum C."/>
            <person name="Copeland A."/>
            <person name="Chen I.A."/>
            <person name="Ivanova N.N."/>
            <person name="Kyrpides N.C."/>
            <person name="Shapiro N."/>
            <person name="Eloe-Fadrosh E.A."/>
            <person name="Pietrasiak N."/>
        </authorList>
    </citation>
    <scope>NUCLEOTIDE SEQUENCE</scope>
    <source>
        <strain evidence="7">UHER 2000/2452</strain>
    </source>
</reference>
<dbReference type="GO" id="GO:0000156">
    <property type="term" value="F:phosphorelay response regulator activity"/>
    <property type="evidence" value="ECO:0007669"/>
    <property type="project" value="TreeGrafter"/>
</dbReference>
<dbReference type="PROSITE" id="PS50110">
    <property type="entry name" value="RESPONSE_REGULATORY"/>
    <property type="match status" value="2"/>
</dbReference>
<accession>A0A951QBF7</accession>
<dbReference type="SMART" id="SM00448">
    <property type="entry name" value="REC"/>
    <property type="match status" value="2"/>
</dbReference>
<dbReference type="EMBL" id="JAHHHD010000012">
    <property type="protein sequence ID" value="MBW4659504.1"/>
    <property type="molecule type" value="Genomic_DNA"/>
</dbReference>
<dbReference type="InterPro" id="IPR016032">
    <property type="entry name" value="Sig_transdc_resp-reg_C-effctor"/>
</dbReference>
<dbReference type="InterPro" id="IPR001867">
    <property type="entry name" value="OmpR/PhoB-type_DNA-bd"/>
</dbReference>
<dbReference type="InterPro" id="IPR001789">
    <property type="entry name" value="Sig_transdc_resp-reg_receiver"/>
</dbReference>
<evidence type="ECO:0000259" key="5">
    <source>
        <dbReference type="PROSITE" id="PS50110"/>
    </source>
</evidence>
<feature type="domain" description="Response regulatory" evidence="5">
    <location>
        <begin position="2"/>
        <end position="116"/>
    </location>
</feature>
<dbReference type="Gene3D" id="6.10.250.690">
    <property type="match status" value="1"/>
</dbReference>
<dbReference type="AlphaFoldDB" id="A0A951QBF7"/>
<dbReference type="PANTHER" id="PTHR48111">
    <property type="entry name" value="REGULATOR OF RPOS"/>
    <property type="match status" value="1"/>
</dbReference>
<feature type="region of interest" description="Disordered" evidence="4">
    <location>
        <begin position="226"/>
        <end position="245"/>
    </location>
</feature>
<dbReference type="PROSITE" id="PS51755">
    <property type="entry name" value="OMPR_PHOB"/>
    <property type="match status" value="1"/>
</dbReference>
<dbReference type="Gene3D" id="3.40.50.2300">
    <property type="match status" value="3"/>
</dbReference>
<dbReference type="InterPro" id="IPR036641">
    <property type="entry name" value="HPT_dom_sf"/>
</dbReference>
<dbReference type="Gene3D" id="1.20.120.160">
    <property type="entry name" value="HPT domain"/>
    <property type="match status" value="1"/>
</dbReference>
<dbReference type="GO" id="GO:0005829">
    <property type="term" value="C:cytosol"/>
    <property type="evidence" value="ECO:0007669"/>
    <property type="project" value="TreeGrafter"/>
</dbReference>
<dbReference type="InterPro" id="IPR011006">
    <property type="entry name" value="CheY-like_superfamily"/>
</dbReference>
<feature type="domain" description="OmpR/PhoB-type" evidence="6">
    <location>
        <begin position="125"/>
        <end position="224"/>
    </location>
</feature>
<reference evidence="7" key="1">
    <citation type="submission" date="2021-05" db="EMBL/GenBank/DDBJ databases">
        <authorList>
            <person name="Pietrasiak N."/>
            <person name="Ward R."/>
            <person name="Stajich J.E."/>
            <person name="Kurbessoian T."/>
        </authorList>
    </citation>
    <scope>NUCLEOTIDE SEQUENCE</scope>
    <source>
        <strain evidence="7">UHER 2000/2452</strain>
    </source>
</reference>
<dbReference type="Pfam" id="PF01627">
    <property type="entry name" value="Hpt"/>
    <property type="match status" value="1"/>
</dbReference>
<dbReference type="SMART" id="SM00862">
    <property type="entry name" value="Trans_reg_C"/>
    <property type="match status" value="1"/>
</dbReference>
<dbReference type="Gene3D" id="1.10.10.10">
    <property type="entry name" value="Winged helix-like DNA-binding domain superfamily/Winged helix DNA-binding domain"/>
    <property type="match status" value="1"/>
</dbReference>
<feature type="DNA-binding region" description="OmpR/PhoB-type" evidence="3">
    <location>
        <begin position="125"/>
        <end position="224"/>
    </location>
</feature>
<dbReference type="InterPro" id="IPR039420">
    <property type="entry name" value="WalR-like"/>
</dbReference>
<keyword evidence="2" id="KW-0597">Phosphoprotein</keyword>
<dbReference type="SUPFAM" id="SSF52172">
    <property type="entry name" value="CheY-like"/>
    <property type="match status" value="3"/>
</dbReference>
<dbReference type="CDD" id="cd00383">
    <property type="entry name" value="trans_reg_C"/>
    <property type="match status" value="1"/>
</dbReference>
<dbReference type="SUPFAM" id="SSF46894">
    <property type="entry name" value="C-terminal effector domain of the bipartite response regulators"/>
    <property type="match status" value="1"/>
</dbReference>
<gene>
    <name evidence="7" type="ORF">KME15_12580</name>
</gene>
<proteinExistence type="predicted"/>
<feature type="region of interest" description="Disordered" evidence="4">
    <location>
        <begin position="278"/>
        <end position="299"/>
    </location>
</feature>
<evidence type="ECO:0000313" key="8">
    <source>
        <dbReference type="Proteomes" id="UP000757435"/>
    </source>
</evidence>
<dbReference type="GO" id="GO:0000976">
    <property type="term" value="F:transcription cis-regulatory region binding"/>
    <property type="evidence" value="ECO:0007669"/>
    <property type="project" value="TreeGrafter"/>
</dbReference>
<evidence type="ECO:0000259" key="6">
    <source>
        <dbReference type="PROSITE" id="PS51755"/>
    </source>
</evidence>
<evidence type="ECO:0000313" key="7">
    <source>
        <dbReference type="EMBL" id="MBW4659504.1"/>
    </source>
</evidence>
<name>A0A951QBF7_9CYAN</name>
<protein>
    <submittedName>
        <fullName evidence="7">Response regulator</fullName>
    </submittedName>
</protein>
<evidence type="ECO:0000256" key="2">
    <source>
        <dbReference type="PROSITE-ProRule" id="PRU00169"/>
    </source>
</evidence>
<dbReference type="GO" id="GO:0006355">
    <property type="term" value="P:regulation of DNA-templated transcription"/>
    <property type="evidence" value="ECO:0007669"/>
    <property type="project" value="InterPro"/>
</dbReference>
<evidence type="ECO:0000256" key="4">
    <source>
        <dbReference type="SAM" id="MobiDB-lite"/>
    </source>
</evidence>
<feature type="compositionally biased region" description="Low complexity" evidence="4">
    <location>
        <begin position="279"/>
        <end position="297"/>
    </location>
</feature>
<sequence>MKILLVEDDKPTAALLAEALTAHRYTIDLATDGQTGLALATAWDFDLILLDVMIPKLDGLGLCRQLRAKGYQKPILLFTSKNSTADVISGFNAGADDYVTKPCEIPELIVRIRALLRRGETALAPALLTWGDLHLNPVSAEVIYQTHTLSLTPKEYSLLELFLRNPQRIFDRGAIIDRIWSIDDLPSEGAVTNLIKNLRQKLRAAGMTTEMLETVYGLGYRLKTPLPKTASGNPPEGEALGRRSQQGLASVNKVLDQFRDSFIERIASLERVEQALRMSLSQSHPSQSHPSQSHLSQALRQTACEDAHKLAGGLGMFGYEEGSRLARAIEHLLMGDRPLTPPEIANLSQRVMDLQKELAHPPKALTTLTKELLLPIQSRSVMVVSRDVTFTESLQAEAVTWGCQLERVPPGSAVQKIAQALPDLILLDCASDQGVAQDSEVSVALLETLANQFPALPMVIIAPESQGDRPTHLDETQPGKRRILQKPISVAQVFEAITQLTDTQFTERTEAAVHPESLDVQVDVQVDVRDAAKVMIVDDDSLMLEALKVLLQPQGFQVTVLEDPGQFWDVLRAIAPDVLLLDLEMPIFSGIDLCQAIRQDSTWKDLPILIVTAHTDIPSLRQVFAAGANDFVSKPIIRSELITRVLNQLDRASAVRSSLIPSCV</sequence>
<dbReference type="SUPFAM" id="SSF47226">
    <property type="entry name" value="Histidine-containing phosphotransfer domain, HPT domain"/>
    <property type="match status" value="1"/>
</dbReference>
<evidence type="ECO:0000256" key="1">
    <source>
        <dbReference type="ARBA" id="ARBA00023125"/>
    </source>
</evidence>
<dbReference type="Pfam" id="PF00486">
    <property type="entry name" value="Trans_reg_C"/>
    <property type="match status" value="1"/>
</dbReference>